<dbReference type="Gene3D" id="2.60.40.4070">
    <property type="match status" value="1"/>
</dbReference>
<dbReference type="Pfam" id="PF13860">
    <property type="entry name" value="FlgD_ig"/>
    <property type="match status" value="1"/>
</dbReference>
<dbReference type="Proteomes" id="UP000779900">
    <property type="component" value="Unassembled WGS sequence"/>
</dbReference>
<evidence type="ECO:0000259" key="1">
    <source>
        <dbReference type="Pfam" id="PF13860"/>
    </source>
</evidence>
<dbReference type="AlphaFoldDB" id="A0A938BQB5"/>
<sequence>MRYRYRNGVGTPERRPAAQLKFAAAVIVVLCIAGPAMGKAWNAATRRIITPPTGSTDSGTMVVPSAVVFNPGDSTASFPVHFYIGTFYADTQYVSSLAKNDSATVVFDTWPALQRGSQTARCSTALVADESTANDRITRTFNVRVRDVGVDSIYRPRGIIDSGSSITPQARVTNYSTGTQSFYAKFRVGNSYLDSQYVFNLSSGSSTTVSFNTWRADTCGTFTASCTLSLANDQVVGNNKKQNSCTVLKIYRDASTMRIVGPKGVVDSGTVLTPQAVVRNYGNTAETFPVIFTIGPDYTDTMQVTSLAPQDSQLVTFAYWTAVAPGTFAVRCSTAQPGDTSASNNWASDSVEVVASSYDVGVTRLIAPKGVVDSGAVFSPQAMVRNHGNTAASFPVIFRIGAAYADTMQISGLAPQDSQLVTFAYWHAGPGGVLTTRCSTALAIDTLASNDAATDSVQVIVRLYDVGAIRVIALPDTADSGNLYVPQAIVRNLGSEPMSFPVRMTIGAYSDTKQVNNLPAGDSWAVTFAVWTASGRGSAAAVCSTMALDDRDSTNDLALKTIFQRVRDVGAEMINVPTGNVTQGTVVSPSATLENFGNSSDNFPVVFHIGTFYSDIQYTNGLSVTFRPCTLAVMGSFTMKCSTAMSGDRIRSNDAVIDSIRVVSSGIDAGDLPGTPRAVTLSTSGSSVFSGSATIVYGLPKRTPVRLEVYDACGRPVQTLASGVGEPGYHTAVWHCTGADGRALPGGAYFVRLTTDGLTLTSKVVKLK</sequence>
<dbReference type="InterPro" id="IPR013783">
    <property type="entry name" value="Ig-like_fold"/>
</dbReference>
<evidence type="ECO:0000313" key="2">
    <source>
        <dbReference type="EMBL" id="MBM3332006.1"/>
    </source>
</evidence>
<proteinExistence type="predicted"/>
<feature type="domain" description="FlgD/Vpr Ig-like" evidence="1">
    <location>
        <begin position="703"/>
        <end position="755"/>
    </location>
</feature>
<organism evidence="2 3">
    <name type="scientific">candidate division WOR-3 bacterium</name>
    <dbReference type="NCBI Taxonomy" id="2052148"/>
    <lineage>
        <taxon>Bacteria</taxon>
        <taxon>Bacteria division WOR-3</taxon>
    </lineage>
</organism>
<gene>
    <name evidence="2" type="ORF">FJY68_09190</name>
</gene>
<comment type="caution">
    <text evidence="2">The sequence shown here is derived from an EMBL/GenBank/DDBJ whole genome shotgun (WGS) entry which is preliminary data.</text>
</comment>
<accession>A0A938BQB5</accession>
<dbReference type="EMBL" id="VGIR01000055">
    <property type="protein sequence ID" value="MBM3332006.1"/>
    <property type="molecule type" value="Genomic_DNA"/>
</dbReference>
<dbReference type="Gene3D" id="2.60.40.10">
    <property type="entry name" value="Immunoglobulins"/>
    <property type="match status" value="3"/>
</dbReference>
<reference evidence="2" key="1">
    <citation type="submission" date="2019-03" db="EMBL/GenBank/DDBJ databases">
        <title>Lake Tanganyika Metagenome-Assembled Genomes (MAGs).</title>
        <authorList>
            <person name="Tran P."/>
        </authorList>
    </citation>
    <scope>NUCLEOTIDE SEQUENCE</scope>
    <source>
        <strain evidence="2">K_DeepCast_150m_m2_040</strain>
    </source>
</reference>
<protein>
    <submittedName>
        <fullName evidence="2">T9SS type A sorting domain-containing protein</fullName>
    </submittedName>
</protein>
<name>A0A938BQB5_UNCW3</name>
<dbReference type="InterPro" id="IPR025965">
    <property type="entry name" value="FlgD/Vpr_Ig-like"/>
</dbReference>
<evidence type="ECO:0000313" key="3">
    <source>
        <dbReference type="Proteomes" id="UP000779900"/>
    </source>
</evidence>